<sequence>MPFGERHLKLSSGEVMDAPNIIRCMGPATIIQQYKAYCEENEISLLGVNNILLQPVEEAVKKFIHSTVFEQNTTSTKEMGLLVEMYVRHRFQNDKLPPKTNKRFWPSLKDLQNHIAFALKKQGTSPQNKQEILAIT</sequence>
<dbReference type="AlphaFoldDB" id="A0A8B6CDL8"/>
<keyword evidence="2" id="KW-1185">Reference proteome</keyword>
<gene>
    <name evidence="1" type="ORF">MGAL_10B053139</name>
</gene>
<protein>
    <submittedName>
        <fullName evidence="1">Uncharacterized protein</fullName>
    </submittedName>
</protein>
<organism evidence="1 2">
    <name type="scientific">Mytilus galloprovincialis</name>
    <name type="common">Mediterranean mussel</name>
    <dbReference type="NCBI Taxonomy" id="29158"/>
    <lineage>
        <taxon>Eukaryota</taxon>
        <taxon>Metazoa</taxon>
        <taxon>Spiralia</taxon>
        <taxon>Lophotrochozoa</taxon>
        <taxon>Mollusca</taxon>
        <taxon>Bivalvia</taxon>
        <taxon>Autobranchia</taxon>
        <taxon>Pteriomorphia</taxon>
        <taxon>Mytilida</taxon>
        <taxon>Mytiloidea</taxon>
        <taxon>Mytilidae</taxon>
        <taxon>Mytilinae</taxon>
        <taxon>Mytilus</taxon>
    </lineage>
</organism>
<name>A0A8B6CDL8_MYTGA</name>
<dbReference type="EMBL" id="UYJE01001535">
    <property type="protein sequence ID" value="VDI02946.1"/>
    <property type="molecule type" value="Genomic_DNA"/>
</dbReference>
<dbReference type="Pfam" id="PF15299">
    <property type="entry name" value="ALS2CR8"/>
    <property type="match status" value="1"/>
</dbReference>
<evidence type="ECO:0000313" key="1">
    <source>
        <dbReference type="EMBL" id="VDI02946.1"/>
    </source>
</evidence>
<dbReference type="InterPro" id="IPR029309">
    <property type="entry name" value="CaRF"/>
</dbReference>
<dbReference type="OrthoDB" id="8907856at2759"/>
<dbReference type="Proteomes" id="UP000596742">
    <property type="component" value="Unassembled WGS sequence"/>
</dbReference>
<dbReference type="GO" id="GO:0003700">
    <property type="term" value="F:DNA-binding transcription factor activity"/>
    <property type="evidence" value="ECO:0007669"/>
    <property type="project" value="InterPro"/>
</dbReference>
<reference evidence="1" key="1">
    <citation type="submission" date="2018-11" db="EMBL/GenBank/DDBJ databases">
        <authorList>
            <person name="Alioto T."/>
            <person name="Alioto T."/>
        </authorList>
    </citation>
    <scope>NUCLEOTIDE SEQUENCE</scope>
</reference>
<accession>A0A8B6CDL8</accession>
<proteinExistence type="predicted"/>
<comment type="caution">
    <text evidence="1">The sequence shown here is derived from an EMBL/GenBank/DDBJ whole genome shotgun (WGS) entry which is preliminary data.</text>
</comment>
<evidence type="ECO:0000313" key="2">
    <source>
        <dbReference type="Proteomes" id="UP000596742"/>
    </source>
</evidence>